<accession>A0A8C5UBS4</accession>
<name>A0A8C5UBS4_9PASS</name>
<dbReference type="OrthoDB" id="20028at2759"/>
<sequence length="70" mass="6972">MAGAAGGAAGPRYTPLVAACLCLAEGGVNLWSSAGFRECRGAARRCSRHGGAGPGRRGVRGRDSSARGGR</sequence>
<dbReference type="Ensembl" id="ENSMCST00000020262.1">
    <property type="protein sequence ID" value="ENSMCSP00000019756.1"/>
    <property type="gene ID" value="ENSMCSG00000013876.1"/>
</dbReference>
<dbReference type="Proteomes" id="UP000694560">
    <property type="component" value="Unplaced"/>
</dbReference>
<proteinExistence type="predicted"/>
<reference evidence="2" key="2">
    <citation type="submission" date="2025-09" db="UniProtKB">
        <authorList>
            <consortium name="Ensembl"/>
        </authorList>
    </citation>
    <scope>IDENTIFICATION</scope>
</reference>
<reference evidence="2" key="1">
    <citation type="submission" date="2025-08" db="UniProtKB">
        <authorList>
            <consortium name="Ensembl"/>
        </authorList>
    </citation>
    <scope>IDENTIFICATION</scope>
</reference>
<dbReference type="AlphaFoldDB" id="A0A8C5UBS4"/>
<evidence type="ECO:0000256" key="1">
    <source>
        <dbReference type="SAM" id="MobiDB-lite"/>
    </source>
</evidence>
<evidence type="ECO:0000313" key="3">
    <source>
        <dbReference type="Proteomes" id="UP000694560"/>
    </source>
</evidence>
<organism evidence="2 3">
    <name type="scientific">Malurus cyaneus samueli</name>
    <dbReference type="NCBI Taxonomy" id="2593467"/>
    <lineage>
        <taxon>Eukaryota</taxon>
        <taxon>Metazoa</taxon>
        <taxon>Chordata</taxon>
        <taxon>Craniata</taxon>
        <taxon>Vertebrata</taxon>
        <taxon>Euteleostomi</taxon>
        <taxon>Archelosauria</taxon>
        <taxon>Archosauria</taxon>
        <taxon>Dinosauria</taxon>
        <taxon>Saurischia</taxon>
        <taxon>Theropoda</taxon>
        <taxon>Coelurosauria</taxon>
        <taxon>Aves</taxon>
        <taxon>Neognathae</taxon>
        <taxon>Neoaves</taxon>
        <taxon>Telluraves</taxon>
        <taxon>Australaves</taxon>
        <taxon>Passeriformes</taxon>
        <taxon>Meliphagoidea</taxon>
        <taxon>Maluridae</taxon>
        <taxon>Malurus</taxon>
    </lineage>
</organism>
<feature type="compositionally biased region" description="Basic and acidic residues" evidence="1">
    <location>
        <begin position="60"/>
        <end position="70"/>
    </location>
</feature>
<feature type="region of interest" description="Disordered" evidence="1">
    <location>
        <begin position="45"/>
        <end position="70"/>
    </location>
</feature>
<protein>
    <submittedName>
        <fullName evidence="2">Uncharacterized protein</fullName>
    </submittedName>
</protein>
<keyword evidence="3" id="KW-1185">Reference proteome</keyword>
<evidence type="ECO:0000313" key="2">
    <source>
        <dbReference type="Ensembl" id="ENSMCSP00000019756.1"/>
    </source>
</evidence>